<keyword evidence="2" id="KW-0560">Oxidoreductase</keyword>
<accession>A0A1S1Q2Y2</accession>
<keyword evidence="3" id="KW-0028">Amino-acid biosynthesis</keyword>
<dbReference type="Proteomes" id="UP000179769">
    <property type="component" value="Unassembled WGS sequence"/>
</dbReference>
<feature type="domain" description="Prephenate/arogenate dehydrogenase" evidence="5">
    <location>
        <begin position="41"/>
        <end position="318"/>
    </location>
</feature>
<dbReference type="SUPFAM" id="SSF55021">
    <property type="entry name" value="ACT-like"/>
    <property type="match status" value="1"/>
</dbReference>
<evidence type="ECO:0000256" key="2">
    <source>
        <dbReference type="ARBA" id="ARBA00023002"/>
    </source>
</evidence>
<dbReference type="InterPro" id="IPR050812">
    <property type="entry name" value="Preph/Arog_dehydrog"/>
</dbReference>
<comment type="similarity">
    <text evidence="1">Belongs to the prephenate/arogenate dehydrogenase family.</text>
</comment>
<keyword evidence="7" id="KW-1185">Reference proteome</keyword>
<protein>
    <submittedName>
        <fullName evidence="6">Prephenate dehydrogenase</fullName>
    </submittedName>
</protein>
<dbReference type="PANTHER" id="PTHR21363:SF0">
    <property type="entry name" value="PREPHENATE DEHYDROGENASE [NADP(+)]"/>
    <property type="match status" value="1"/>
</dbReference>
<evidence type="ECO:0000259" key="5">
    <source>
        <dbReference type="PROSITE" id="PS51176"/>
    </source>
</evidence>
<organism evidence="6 7">
    <name type="scientific">Parafrankia soli</name>
    <dbReference type="NCBI Taxonomy" id="2599596"/>
    <lineage>
        <taxon>Bacteria</taxon>
        <taxon>Bacillati</taxon>
        <taxon>Actinomycetota</taxon>
        <taxon>Actinomycetes</taxon>
        <taxon>Frankiales</taxon>
        <taxon>Frankiaceae</taxon>
        <taxon>Parafrankia</taxon>
    </lineage>
</organism>
<sequence length="396" mass="41236">MSPGEPPTAAGRFSPPYVRPGVEAAAGGSPAWDPAHLPELRRVAVVGSGLIGTSIGLALSGRGVEVFLRDSDGAQVKLAEAMGAGRPWQGERVDHAVIATPLPTVAAELRDLQRGGLATTVSDAGSVKTRPLVEAVQLGCDLGAWCPAHPIAGRERHGAVSARADLFAERVWAVCPVAHTGADAIAATAALALACGATPVRTTPERHDAAMAVLSHVPQLVASVLAGSLLGLDSHDLPFAGQGFRDTTRLADSDPVLWASIIEGNRGPIAERVRRLGREFTHLADVLAEGTRDEVVEAVTAAIHGGRHGRSLLPRKAGARALPWGWVGVVLDDRPGQLAALFAVIGEWDVNIEDVGPFEHSLDAPAGIVEIAVDPDGADGLVERLTRAGWTAYRRS</sequence>
<name>A0A1S1Q2Y2_9ACTN</name>
<dbReference type="InterPro" id="IPR008927">
    <property type="entry name" value="6-PGluconate_DH-like_C_sf"/>
</dbReference>
<proteinExistence type="inferred from homology"/>
<dbReference type="Pfam" id="PF02153">
    <property type="entry name" value="PDH_N"/>
    <property type="match status" value="1"/>
</dbReference>
<evidence type="ECO:0000256" key="4">
    <source>
        <dbReference type="ARBA" id="ARBA00029440"/>
    </source>
</evidence>
<dbReference type="Gene3D" id="3.40.50.720">
    <property type="entry name" value="NAD(P)-binding Rossmann-like Domain"/>
    <property type="match status" value="1"/>
</dbReference>
<evidence type="ECO:0000313" key="7">
    <source>
        <dbReference type="Proteomes" id="UP000179769"/>
    </source>
</evidence>
<dbReference type="Pfam" id="PF20463">
    <property type="entry name" value="PDH_C"/>
    <property type="match status" value="1"/>
</dbReference>
<comment type="caution">
    <text evidence="6">The sequence shown here is derived from an EMBL/GenBank/DDBJ whole genome shotgun (WGS) entry which is preliminary data.</text>
</comment>
<reference evidence="7" key="1">
    <citation type="submission" date="2016-07" db="EMBL/GenBank/DDBJ databases">
        <title>Frankia sp. NRRL B-16219 Genome sequencing.</title>
        <authorList>
            <person name="Ghodhbane-Gtari F."/>
            <person name="Swanson E."/>
            <person name="Gueddou A."/>
            <person name="Louati M."/>
            <person name="Nouioui I."/>
            <person name="Hezbri K."/>
            <person name="Abebe-Akele F."/>
            <person name="Simpson S."/>
            <person name="Morris K."/>
            <person name="Thomas K."/>
            <person name="Gtari M."/>
            <person name="Tisa L.S."/>
        </authorList>
    </citation>
    <scope>NUCLEOTIDE SEQUENCE [LARGE SCALE GENOMIC DNA]</scope>
    <source>
        <strain evidence="7">NRRL B-16219</strain>
    </source>
</reference>
<dbReference type="GO" id="GO:0070403">
    <property type="term" value="F:NAD+ binding"/>
    <property type="evidence" value="ECO:0007669"/>
    <property type="project" value="InterPro"/>
</dbReference>
<dbReference type="Gene3D" id="1.10.3660.10">
    <property type="entry name" value="6-phosphogluconate dehydrogenase C-terminal like domain"/>
    <property type="match status" value="1"/>
</dbReference>
<evidence type="ECO:0000256" key="1">
    <source>
        <dbReference type="ARBA" id="ARBA00007964"/>
    </source>
</evidence>
<keyword evidence="3" id="KW-0057">Aromatic amino acid biosynthesis</keyword>
<comment type="pathway">
    <text evidence="4">Amino-acid biosynthesis.</text>
</comment>
<dbReference type="SUPFAM" id="SSF51735">
    <property type="entry name" value="NAD(P)-binding Rossmann-fold domains"/>
    <property type="match status" value="1"/>
</dbReference>
<dbReference type="InterPro" id="IPR045865">
    <property type="entry name" value="ACT-like_dom_sf"/>
</dbReference>
<dbReference type="GO" id="GO:0004665">
    <property type="term" value="F:prephenate dehydrogenase (NADP+) activity"/>
    <property type="evidence" value="ECO:0007669"/>
    <property type="project" value="InterPro"/>
</dbReference>
<dbReference type="OrthoDB" id="9802008at2"/>
<evidence type="ECO:0000313" key="6">
    <source>
        <dbReference type="EMBL" id="OHV28320.1"/>
    </source>
</evidence>
<dbReference type="InterPro" id="IPR046826">
    <property type="entry name" value="PDH_N"/>
</dbReference>
<dbReference type="PROSITE" id="PS51176">
    <property type="entry name" value="PDH_ADH"/>
    <property type="match status" value="1"/>
</dbReference>
<dbReference type="PANTHER" id="PTHR21363">
    <property type="entry name" value="PREPHENATE DEHYDROGENASE"/>
    <property type="match status" value="1"/>
</dbReference>
<evidence type="ECO:0000256" key="3">
    <source>
        <dbReference type="ARBA" id="ARBA00023141"/>
    </source>
</evidence>
<dbReference type="InterPro" id="IPR003099">
    <property type="entry name" value="Prephen_DH"/>
</dbReference>
<dbReference type="RefSeq" id="WP_071063744.1">
    <property type="nucleotide sequence ID" value="NZ_MAXA01000213.1"/>
</dbReference>
<dbReference type="InterPro" id="IPR046825">
    <property type="entry name" value="PDH_C"/>
</dbReference>
<dbReference type="InterPro" id="IPR036291">
    <property type="entry name" value="NAD(P)-bd_dom_sf"/>
</dbReference>
<gene>
    <name evidence="6" type="ORF">BBK14_04045</name>
</gene>
<dbReference type="GO" id="GO:0008977">
    <property type="term" value="F:prephenate dehydrogenase (NAD+) activity"/>
    <property type="evidence" value="ECO:0007669"/>
    <property type="project" value="InterPro"/>
</dbReference>
<dbReference type="GO" id="GO:0006571">
    <property type="term" value="P:tyrosine biosynthetic process"/>
    <property type="evidence" value="ECO:0007669"/>
    <property type="project" value="InterPro"/>
</dbReference>
<dbReference type="NCBIfam" id="NF005112">
    <property type="entry name" value="PRK06545.2-4"/>
    <property type="match status" value="1"/>
</dbReference>
<dbReference type="SUPFAM" id="SSF48179">
    <property type="entry name" value="6-phosphogluconate dehydrogenase C-terminal domain-like"/>
    <property type="match status" value="1"/>
</dbReference>
<dbReference type="EMBL" id="MAXA01000213">
    <property type="protein sequence ID" value="OHV28320.1"/>
    <property type="molecule type" value="Genomic_DNA"/>
</dbReference>
<dbReference type="AlphaFoldDB" id="A0A1S1Q2Y2"/>